<evidence type="ECO:0000256" key="2">
    <source>
        <dbReference type="SAM" id="SignalP"/>
    </source>
</evidence>
<dbReference type="GeneID" id="25259116"/>
<evidence type="ECO:0000313" key="3">
    <source>
        <dbReference type="EMBL" id="KGG51990.1"/>
    </source>
</evidence>
<dbReference type="RefSeq" id="XP_013238417.1">
    <property type="nucleotide sequence ID" value="XM_013382963.1"/>
</dbReference>
<dbReference type="HOGENOM" id="CLU_885915_0_0_1"/>
<reference evidence="3 4" key="1">
    <citation type="submission" date="2014-04" db="EMBL/GenBank/DDBJ databases">
        <title>A new species of microsporidia sheds light on the evolution of extreme parasitism.</title>
        <authorList>
            <person name="Haag K.L."/>
            <person name="James T.Y."/>
            <person name="Larsson R."/>
            <person name="Schaer T.M."/>
            <person name="Refardt D."/>
            <person name="Pombert J.-F."/>
            <person name="Ebert D."/>
        </authorList>
    </citation>
    <scope>NUCLEOTIDE SEQUENCE [LARGE SCALE GENOMIC DNA]</scope>
    <source>
        <strain evidence="3 4">UGP3</strain>
        <tissue evidence="3">Spores</tissue>
    </source>
</reference>
<gene>
    <name evidence="3" type="ORF">DI09_22p150</name>
</gene>
<keyword evidence="4" id="KW-1185">Reference proteome</keyword>
<feature type="chain" id="PRO_5001950429" evidence="2">
    <location>
        <begin position="18"/>
        <end position="314"/>
    </location>
</feature>
<proteinExistence type="predicted"/>
<dbReference type="EMBL" id="JMKJ01000144">
    <property type="protein sequence ID" value="KGG51990.1"/>
    <property type="molecule type" value="Genomic_DNA"/>
</dbReference>
<evidence type="ECO:0000256" key="1">
    <source>
        <dbReference type="SAM" id="MobiDB-lite"/>
    </source>
</evidence>
<dbReference type="Proteomes" id="UP000029725">
    <property type="component" value="Unassembled WGS sequence"/>
</dbReference>
<evidence type="ECO:0000313" key="4">
    <source>
        <dbReference type="Proteomes" id="UP000029725"/>
    </source>
</evidence>
<comment type="caution">
    <text evidence="3">The sequence shown here is derived from an EMBL/GenBank/DDBJ whole genome shotgun (WGS) entry which is preliminary data.</text>
</comment>
<feature type="compositionally biased region" description="Polar residues" evidence="1">
    <location>
        <begin position="137"/>
        <end position="147"/>
    </location>
</feature>
<feature type="region of interest" description="Disordered" evidence="1">
    <location>
        <begin position="248"/>
        <end position="269"/>
    </location>
</feature>
<dbReference type="AlphaFoldDB" id="A0A098VSP3"/>
<name>A0A098VSP3_9MICR</name>
<sequence>MLLTLEAVSAELWAASAAPTTAMRSMISARRGCSLLDNIISTSMPDVSSTTAAKLSTKRTNAAAIGSLSVAPARWAASERPMRPAANDGKDIDVDEPLGIGADAGPDIDGSIVNDVAVTIPTVAMRKSTSRVITVRTAASQESNKTPRSPGAPGAATSSCNAVALRSPPAGVCKILRASPKALRNGRPMVLLRFSAAAAASTAASIDARFTDVYEEVDGGIDDDDDDDDKEEVIDAEEVPLVVAVHPVTSSAAGDEPLPRQMSSERRGIPNNLAASTAIGSAGATAFSRSKFSVRKRPSISKRRLSRNTRSPSE</sequence>
<feature type="signal peptide" evidence="2">
    <location>
        <begin position="1"/>
        <end position="17"/>
    </location>
</feature>
<feature type="compositionally biased region" description="Basic residues" evidence="1">
    <location>
        <begin position="292"/>
        <end position="307"/>
    </location>
</feature>
<dbReference type="VEuPathDB" id="MicrosporidiaDB:DI09_22p150"/>
<protein>
    <submittedName>
        <fullName evidence="3">Uncharacterized protein</fullName>
    </submittedName>
</protein>
<feature type="region of interest" description="Disordered" evidence="1">
    <location>
        <begin position="290"/>
        <end position="314"/>
    </location>
</feature>
<organism evidence="3 4">
    <name type="scientific">Mitosporidium daphniae</name>
    <dbReference type="NCBI Taxonomy" id="1485682"/>
    <lineage>
        <taxon>Eukaryota</taxon>
        <taxon>Fungi</taxon>
        <taxon>Fungi incertae sedis</taxon>
        <taxon>Microsporidia</taxon>
        <taxon>Mitosporidium</taxon>
    </lineage>
</organism>
<keyword evidence="2" id="KW-0732">Signal</keyword>
<accession>A0A098VSP3</accession>
<feature type="region of interest" description="Disordered" evidence="1">
    <location>
        <begin position="136"/>
        <end position="159"/>
    </location>
</feature>